<organism evidence="1">
    <name type="scientific">uncultured Gemmatimonadaceae bacterium</name>
    <dbReference type="NCBI Taxonomy" id="246130"/>
    <lineage>
        <taxon>Bacteria</taxon>
        <taxon>Pseudomonadati</taxon>
        <taxon>Gemmatimonadota</taxon>
        <taxon>Gemmatimonadia</taxon>
        <taxon>Gemmatimonadales</taxon>
        <taxon>Gemmatimonadaceae</taxon>
        <taxon>environmental samples</taxon>
    </lineage>
</organism>
<protein>
    <submittedName>
        <fullName evidence="1">Transposase</fullName>
    </submittedName>
</protein>
<sequence>MRRTKHAVVLTDEQRAALRTLVGRGVAPARRLAHARILLKADQGEGGAAWSDAAIAGALEIHPATVARVRQQFVTEGLEAALARRAPRREYARKLDGEQEAHLVALTCGTPPEGHARWSLRLLADELVRLDVVDTISHETVRQTLQQTI</sequence>
<dbReference type="InterPro" id="IPR009057">
    <property type="entry name" value="Homeodomain-like_sf"/>
</dbReference>
<dbReference type="AlphaFoldDB" id="A0A6J4M430"/>
<dbReference type="Pfam" id="PF13565">
    <property type="entry name" value="HTH_32"/>
    <property type="match status" value="1"/>
</dbReference>
<reference evidence="1" key="1">
    <citation type="submission" date="2020-02" db="EMBL/GenBank/DDBJ databases">
        <authorList>
            <person name="Meier V. D."/>
        </authorList>
    </citation>
    <scope>NUCLEOTIDE SEQUENCE</scope>
    <source>
        <strain evidence="1">AVDCRST_MAG11</strain>
    </source>
</reference>
<proteinExistence type="predicted"/>
<accession>A0A6J4M430</accession>
<gene>
    <name evidence="1" type="ORF">AVDCRST_MAG11-3429</name>
</gene>
<name>A0A6J4M430_9BACT</name>
<dbReference type="EMBL" id="CADCTU010000745">
    <property type="protein sequence ID" value="CAA9349405.1"/>
    <property type="molecule type" value="Genomic_DNA"/>
</dbReference>
<evidence type="ECO:0000313" key="1">
    <source>
        <dbReference type="EMBL" id="CAA9349405.1"/>
    </source>
</evidence>
<dbReference type="SUPFAM" id="SSF46689">
    <property type="entry name" value="Homeodomain-like"/>
    <property type="match status" value="1"/>
</dbReference>